<dbReference type="EMBL" id="MN739215">
    <property type="protein sequence ID" value="QHS93988.1"/>
    <property type="molecule type" value="Genomic_DNA"/>
</dbReference>
<dbReference type="PANTHER" id="PTHR22763">
    <property type="entry name" value="RING ZINC FINGER PROTEIN"/>
    <property type="match status" value="1"/>
</dbReference>
<feature type="domain" description="RING-type" evidence="4">
    <location>
        <begin position="3"/>
        <end position="41"/>
    </location>
</feature>
<protein>
    <recommendedName>
        <fullName evidence="4">RING-type domain-containing protein</fullName>
    </recommendedName>
</protein>
<dbReference type="GO" id="GO:0043161">
    <property type="term" value="P:proteasome-mediated ubiquitin-dependent protein catabolic process"/>
    <property type="evidence" value="ECO:0007669"/>
    <property type="project" value="TreeGrafter"/>
</dbReference>
<dbReference type="InterPro" id="IPR013083">
    <property type="entry name" value="Znf_RING/FYVE/PHD"/>
</dbReference>
<proteinExistence type="predicted"/>
<keyword evidence="1" id="KW-0479">Metal-binding</keyword>
<dbReference type="GO" id="GO:0012505">
    <property type="term" value="C:endomembrane system"/>
    <property type="evidence" value="ECO:0007669"/>
    <property type="project" value="TreeGrafter"/>
</dbReference>
<dbReference type="Gene3D" id="3.30.40.10">
    <property type="entry name" value="Zinc/RING finger domain, C3HC4 (zinc finger)"/>
    <property type="match status" value="1"/>
</dbReference>
<dbReference type="GO" id="GO:0061630">
    <property type="term" value="F:ubiquitin protein ligase activity"/>
    <property type="evidence" value="ECO:0007669"/>
    <property type="project" value="TreeGrafter"/>
</dbReference>
<accession>A0A6C0BRH1</accession>
<dbReference type="PROSITE" id="PS50089">
    <property type="entry name" value="ZF_RING_2"/>
    <property type="match status" value="1"/>
</dbReference>
<dbReference type="PANTHER" id="PTHR22763:SF192">
    <property type="entry name" value="RING-TYPE DOMAIN-CONTAINING PROTEIN"/>
    <property type="match status" value="1"/>
</dbReference>
<sequence>MACSICFNHIHEKYILKCNHVFHETCILKWTQIKNECPLCRCVIHLHDNAKLTQLINHINSISGFHIHKPDDQYMYILCKNKNYQALQSIRDHIEEYNMIRNKGFSDDHLATYIGILVQDVNKEIRNIILAN</sequence>
<dbReference type="AlphaFoldDB" id="A0A6C0BRH1"/>
<dbReference type="GO" id="GO:0008270">
    <property type="term" value="F:zinc ion binding"/>
    <property type="evidence" value="ECO:0007669"/>
    <property type="project" value="UniProtKB-KW"/>
</dbReference>
<dbReference type="InterPro" id="IPR050731">
    <property type="entry name" value="HRD1_E3_ubiq-ligases"/>
</dbReference>
<dbReference type="SUPFAM" id="SSF57850">
    <property type="entry name" value="RING/U-box"/>
    <property type="match status" value="1"/>
</dbReference>
<dbReference type="InterPro" id="IPR001841">
    <property type="entry name" value="Znf_RING"/>
</dbReference>
<evidence type="ECO:0000256" key="2">
    <source>
        <dbReference type="ARBA" id="ARBA00022771"/>
    </source>
</evidence>
<name>A0A6C0BRH1_9ZZZZ</name>
<evidence type="ECO:0000259" key="4">
    <source>
        <dbReference type="PROSITE" id="PS50089"/>
    </source>
</evidence>
<evidence type="ECO:0000313" key="5">
    <source>
        <dbReference type="EMBL" id="QHS93988.1"/>
    </source>
</evidence>
<dbReference type="SMART" id="SM00184">
    <property type="entry name" value="RING"/>
    <property type="match status" value="1"/>
</dbReference>
<organism evidence="5">
    <name type="scientific">viral metagenome</name>
    <dbReference type="NCBI Taxonomy" id="1070528"/>
    <lineage>
        <taxon>unclassified sequences</taxon>
        <taxon>metagenomes</taxon>
        <taxon>organismal metagenomes</taxon>
    </lineage>
</organism>
<evidence type="ECO:0000256" key="1">
    <source>
        <dbReference type="ARBA" id="ARBA00022723"/>
    </source>
</evidence>
<dbReference type="Pfam" id="PF13639">
    <property type="entry name" value="zf-RING_2"/>
    <property type="match status" value="1"/>
</dbReference>
<evidence type="ECO:0000256" key="3">
    <source>
        <dbReference type="ARBA" id="ARBA00022833"/>
    </source>
</evidence>
<keyword evidence="2" id="KW-0863">Zinc-finger</keyword>
<keyword evidence="3" id="KW-0862">Zinc</keyword>
<reference evidence="5" key="1">
    <citation type="journal article" date="2020" name="Nature">
        <title>Giant virus diversity and host interactions through global metagenomics.</title>
        <authorList>
            <person name="Schulz F."/>
            <person name="Roux S."/>
            <person name="Paez-Espino D."/>
            <person name="Jungbluth S."/>
            <person name="Walsh D.A."/>
            <person name="Denef V.J."/>
            <person name="McMahon K.D."/>
            <person name="Konstantinidis K.T."/>
            <person name="Eloe-Fadrosh E.A."/>
            <person name="Kyrpides N.C."/>
            <person name="Woyke T."/>
        </authorList>
    </citation>
    <scope>NUCLEOTIDE SEQUENCE</scope>
    <source>
        <strain evidence="5">GVMAG-M-3300018416-26</strain>
    </source>
</reference>